<evidence type="ECO:0000313" key="2">
    <source>
        <dbReference type="Proteomes" id="UP001148629"/>
    </source>
</evidence>
<name>A0ACC1S3G3_9HYPO</name>
<accession>A0ACC1S3G3</accession>
<evidence type="ECO:0000313" key="1">
    <source>
        <dbReference type="EMBL" id="KAJ3531352.1"/>
    </source>
</evidence>
<organism evidence="1 2">
    <name type="scientific">Fusarium decemcellulare</name>
    <dbReference type="NCBI Taxonomy" id="57161"/>
    <lineage>
        <taxon>Eukaryota</taxon>
        <taxon>Fungi</taxon>
        <taxon>Dikarya</taxon>
        <taxon>Ascomycota</taxon>
        <taxon>Pezizomycotina</taxon>
        <taxon>Sordariomycetes</taxon>
        <taxon>Hypocreomycetidae</taxon>
        <taxon>Hypocreales</taxon>
        <taxon>Nectriaceae</taxon>
        <taxon>Fusarium</taxon>
        <taxon>Fusarium decemcellulare species complex</taxon>
    </lineage>
</organism>
<protein>
    <submittedName>
        <fullName evidence="1">Uncharacterized protein</fullName>
    </submittedName>
</protein>
<gene>
    <name evidence="1" type="ORF">NM208_g8918</name>
</gene>
<comment type="caution">
    <text evidence="1">The sequence shown here is derived from an EMBL/GenBank/DDBJ whole genome shotgun (WGS) entry which is preliminary data.</text>
</comment>
<dbReference type="EMBL" id="JANRMS010001072">
    <property type="protein sequence ID" value="KAJ3531352.1"/>
    <property type="molecule type" value="Genomic_DNA"/>
</dbReference>
<proteinExistence type="predicted"/>
<dbReference type="Proteomes" id="UP001148629">
    <property type="component" value="Unassembled WGS sequence"/>
</dbReference>
<reference evidence="1" key="1">
    <citation type="submission" date="2022-08" db="EMBL/GenBank/DDBJ databases">
        <title>Genome Sequence of Fusarium decemcellulare.</title>
        <authorList>
            <person name="Buettner E."/>
        </authorList>
    </citation>
    <scope>NUCLEOTIDE SEQUENCE</scope>
    <source>
        <strain evidence="1">Babe19</strain>
    </source>
</reference>
<sequence>MTFSRTLIYAALAIFGKTAVSAGSPTPGNFSLSSIKWTKCDMPVSQIPLGSPVPDSVDCGRLTVPLDHYNPSHGTIELGMMRLKAKNPDCTKNLFYNSGGPGMPSSILVGRQALWEAGKLGGTRPPGLAPICGLRSTLSALTSVARVLARPSRATKISSTMLLKHCPG</sequence>
<keyword evidence="2" id="KW-1185">Reference proteome</keyword>